<dbReference type="InterPro" id="IPR008972">
    <property type="entry name" value="Cupredoxin"/>
</dbReference>
<sequence>MHEPSRRAVLGAGFAVAGGGLLGACSPSGGEYGMDNSGLGGHAGPAAAPPSEYISPHGPEVRDREHRRGPGPVRRVQLTATATTLDLGARKVKSWAYEDQVPGQALRVTAGETLALTLVNQLPQPTTLHWHGIRLRNDMDGVPGITQPPVKTGTAFDYRFTAVNPGTYWLHPHTGVQLDRGLYAPLIVEDPKEPLEYDKEWIVVLDDWLDGVGGRTPDKVLRQLNGGRTMAHGMETAASGMPLMSRHGGTPSPTPLPPSRPAAAATSELLGGEAGHVTYPYYLINGRTPDSPQVFRAKRGDRIRIRIINAGGDTAFRVALGDHRMTVTHTDGYPVRPTTTDALLLGMGERYDVLVTAKSGVFPLAAVAEGKKRSTLAVLHTSGRKSKTFTRPKELDGKLVWAAQLKAAESVRLEPRPPDRELRLRLTGSMRKFDWGINGRPYDPTQRYPVRAGERVRLTFINGTPMWHPVHVHGHTYQLSDGGPRKDTTILLPHRKVSLDFDADNPGLWMVHCHNVYHSESGMMTILGYQK</sequence>
<keyword evidence="9" id="KW-1185">Reference proteome</keyword>
<evidence type="ECO:0000256" key="1">
    <source>
        <dbReference type="ARBA" id="ARBA00022723"/>
    </source>
</evidence>
<dbReference type="AlphaFoldDB" id="A0A3M8VJX1"/>
<dbReference type="InterPro" id="IPR002355">
    <property type="entry name" value="Cu_oxidase_Cu_BS"/>
</dbReference>
<evidence type="ECO:0000256" key="2">
    <source>
        <dbReference type="ARBA" id="ARBA00023002"/>
    </source>
</evidence>
<dbReference type="Proteomes" id="UP000275401">
    <property type="component" value="Unassembled WGS sequence"/>
</dbReference>
<dbReference type="Gene3D" id="2.60.40.420">
    <property type="entry name" value="Cupredoxins - blue copper proteins"/>
    <property type="match status" value="3"/>
</dbReference>
<feature type="domain" description="Plastocyanin-like" evidence="5">
    <location>
        <begin position="281"/>
        <end position="383"/>
    </location>
</feature>
<dbReference type="InterPro" id="IPR011706">
    <property type="entry name" value="Cu-oxidase_C"/>
</dbReference>
<dbReference type="PANTHER" id="PTHR11709">
    <property type="entry name" value="MULTI-COPPER OXIDASE"/>
    <property type="match status" value="1"/>
</dbReference>
<dbReference type="CDD" id="cd13870">
    <property type="entry name" value="CuRO_2_CopA_like_1"/>
    <property type="match status" value="1"/>
</dbReference>
<feature type="region of interest" description="Disordered" evidence="4">
    <location>
        <begin position="36"/>
        <end position="71"/>
    </location>
</feature>
<evidence type="ECO:0000313" key="9">
    <source>
        <dbReference type="Proteomes" id="UP000275401"/>
    </source>
</evidence>
<evidence type="ECO:0000256" key="3">
    <source>
        <dbReference type="ARBA" id="ARBA00023008"/>
    </source>
</evidence>
<dbReference type="InterPro" id="IPR045087">
    <property type="entry name" value="Cu-oxidase_fam"/>
</dbReference>
<evidence type="ECO:0000259" key="6">
    <source>
        <dbReference type="Pfam" id="PF07731"/>
    </source>
</evidence>
<evidence type="ECO:0000259" key="7">
    <source>
        <dbReference type="Pfam" id="PF07732"/>
    </source>
</evidence>
<evidence type="ECO:0000256" key="4">
    <source>
        <dbReference type="SAM" id="MobiDB-lite"/>
    </source>
</evidence>
<keyword evidence="1" id="KW-0479">Metal-binding</keyword>
<dbReference type="PANTHER" id="PTHR11709:SF394">
    <property type="entry name" value="FI03373P-RELATED"/>
    <property type="match status" value="1"/>
</dbReference>
<dbReference type="CDD" id="cd13861">
    <property type="entry name" value="CuRO_1_CumA_like"/>
    <property type="match status" value="1"/>
</dbReference>
<dbReference type="Pfam" id="PF00394">
    <property type="entry name" value="Cu-oxidase"/>
    <property type="match status" value="1"/>
</dbReference>
<dbReference type="GO" id="GO:0016491">
    <property type="term" value="F:oxidoreductase activity"/>
    <property type="evidence" value="ECO:0007669"/>
    <property type="project" value="UniProtKB-KW"/>
</dbReference>
<dbReference type="CDD" id="cd13896">
    <property type="entry name" value="CuRO_3_CopA"/>
    <property type="match status" value="1"/>
</dbReference>
<organism evidence="8 9">
    <name type="scientific">Streptomyces botrytidirepellens</name>
    <dbReference type="NCBI Taxonomy" id="2486417"/>
    <lineage>
        <taxon>Bacteria</taxon>
        <taxon>Bacillati</taxon>
        <taxon>Actinomycetota</taxon>
        <taxon>Actinomycetes</taxon>
        <taxon>Kitasatosporales</taxon>
        <taxon>Streptomycetaceae</taxon>
        <taxon>Streptomyces</taxon>
    </lineage>
</organism>
<evidence type="ECO:0000259" key="5">
    <source>
        <dbReference type="Pfam" id="PF00394"/>
    </source>
</evidence>
<accession>A0A3M8VJX1</accession>
<evidence type="ECO:0000313" key="8">
    <source>
        <dbReference type="EMBL" id="RNG17910.1"/>
    </source>
</evidence>
<feature type="domain" description="Plastocyanin-like" evidence="6">
    <location>
        <begin position="416"/>
        <end position="525"/>
    </location>
</feature>
<proteinExistence type="predicted"/>
<dbReference type="PROSITE" id="PS51257">
    <property type="entry name" value="PROKAR_LIPOPROTEIN"/>
    <property type="match status" value="1"/>
</dbReference>
<dbReference type="InterPro" id="IPR011707">
    <property type="entry name" value="Cu-oxidase-like_N"/>
</dbReference>
<keyword evidence="3" id="KW-0186">Copper</keyword>
<comment type="caution">
    <text evidence="8">The sequence shown here is derived from an EMBL/GenBank/DDBJ whole genome shotgun (WGS) entry which is preliminary data.</text>
</comment>
<dbReference type="Pfam" id="PF07731">
    <property type="entry name" value="Cu-oxidase_2"/>
    <property type="match status" value="1"/>
</dbReference>
<reference evidence="8 9" key="1">
    <citation type="submission" date="2018-11" db="EMBL/GenBank/DDBJ databases">
        <title>The Potential of Streptomyces as Biocontrol Agents against the Tomato grey mould, Botrytis cinerea (Gray mold) Frontiers in Microbiology.</title>
        <authorList>
            <person name="Li D."/>
        </authorList>
    </citation>
    <scope>NUCLEOTIDE SEQUENCE [LARGE SCALE GENOMIC DNA]</scope>
    <source>
        <strain evidence="8 9">NEAU-LD23</strain>
    </source>
</reference>
<dbReference type="EMBL" id="RIBZ01000324">
    <property type="protein sequence ID" value="RNG17910.1"/>
    <property type="molecule type" value="Genomic_DNA"/>
</dbReference>
<dbReference type="RefSeq" id="WP_123104440.1">
    <property type="nucleotide sequence ID" value="NZ_RIBZ01000324.1"/>
</dbReference>
<feature type="domain" description="Plastocyanin-like" evidence="7">
    <location>
        <begin position="87"/>
        <end position="192"/>
    </location>
</feature>
<protein>
    <submittedName>
        <fullName evidence="8">Multicopper oxidase family protein</fullName>
    </submittedName>
</protein>
<keyword evidence="2" id="KW-0560">Oxidoreductase</keyword>
<dbReference type="Pfam" id="PF07732">
    <property type="entry name" value="Cu-oxidase_3"/>
    <property type="match status" value="1"/>
</dbReference>
<dbReference type="InterPro" id="IPR034279">
    <property type="entry name" value="CuRO_3_CopA"/>
</dbReference>
<dbReference type="SUPFAM" id="SSF49503">
    <property type="entry name" value="Cupredoxins"/>
    <property type="match status" value="3"/>
</dbReference>
<dbReference type="PROSITE" id="PS00080">
    <property type="entry name" value="MULTICOPPER_OXIDASE2"/>
    <property type="match status" value="1"/>
</dbReference>
<dbReference type="GO" id="GO:0005507">
    <property type="term" value="F:copper ion binding"/>
    <property type="evidence" value="ECO:0007669"/>
    <property type="project" value="InterPro"/>
</dbReference>
<feature type="compositionally biased region" description="Basic and acidic residues" evidence="4">
    <location>
        <begin position="59"/>
        <end position="68"/>
    </location>
</feature>
<gene>
    <name evidence="8" type="ORF">EEJ42_28750</name>
</gene>
<name>A0A3M8VJX1_9ACTN</name>
<dbReference type="InterPro" id="IPR001117">
    <property type="entry name" value="Cu-oxidase_2nd"/>
</dbReference>